<feature type="chain" id="PRO_5027586749" evidence="1">
    <location>
        <begin position="20"/>
        <end position="62"/>
    </location>
</feature>
<dbReference type="Proteomes" id="UP000752696">
    <property type="component" value="Unassembled WGS sequence"/>
</dbReference>
<dbReference type="AlphaFoldDB" id="A0A6V7H4C9"/>
<proteinExistence type="predicted"/>
<feature type="non-terminal residue" evidence="2">
    <location>
        <position position="62"/>
    </location>
</feature>
<sequence length="62" mass="7477">TCLTLYLLKIFLLRSLDHSSPIEKRSMSRSLLESIFVEIRRRLRGRTMMEIEIGRDLEIKRR</sequence>
<accession>A0A6V7H4C9</accession>
<dbReference type="EMBL" id="CAJDYZ010006166">
    <property type="protein sequence ID" value="CAD1473120.1"/>
    <property type="molecule type" value="Genomic_DNA"/>
</dbReference>
<protein>
    <submittedName>
        <fullName evidence="2">Uncharacterized protein</fullName>
    </submittedName>
</protein>
<gene>
    <name evidence="2" type="ORF">MHI_LOCUS353798</name>
</gene>
<evidence type="ECO:0000313" key="2">
    <source>
        <dbReference type="EMBL" id="CAD1473120.1"/>
    </source>
</evidence>
<name>A0A6V7H4C9_9HYME</name>
<evidence type="ECO:0000256" key="1">
    <source>
        <dbReference type="SAM" id="SignalP"/>
    </source>
</evidence>
<organism evidence="2 3">
    <name type="scientific">Heterotrigona itama</name>
    <dbReference type="NCBI Taxonomy" id="395501"/>
    <lineage>
        <taxon>Eukaryota</taxon>
        <taxon>Metazoa</taxon>
        <taxon>Ecdysozoa</taxon>
        <taxon>Arthropoda</taxon>
        <taxon>Hexapoda</taxon>
        <taxon>Insecta</taxon>
        <taxon>Pterygota</taxon>
        <taxon>Neoptera</taxon>
        <taxon>Endopterygota</taxon>
        <taxon>Hymenoptera</taxon>
        <taxon>Apocrita</taxon>
        <taxon>Aculeata</taxon>
        <taxon>Apoidea</taxon>
        <taxon>Anthophila</taxon>
        <taxon>Apidae</taxon>
        <taxon>Heterotrigona</taxon>
    </lineage>
</organism>
<comment type="caution">
    <text evidence="2">The sequence shown here is derived from an EMBL/GenBank/DDBJ whole genome shotgun (WGS) entry which is preliminary data.</text>
</comment>
<evidence type="ECO:0000313" key="3">
    <source>
        <dbReference type="Proteomes" id="UP000752696"/>
    </source>
</evidence>
<feature type="non-terminal residue" evidence="2">
    <location>
        <position position="1"/>
    </location>
</feature>
<keyword evidence="1" id="KW-0732">Signal</keyword>
<reference evidence="2" key="1">
    <citation type="submission" date="2020-07" db="EMBL/GenBank/DDBJ databases">
        <authorList>
            <person name="Nazaruddin N."/>
        </authorList>
    </citation>
    <scope>NUCLEOTIDE SEQUENCE</scope>
</reference>
<feature type="signal peptide" evidence="1">
    <location>
        <begin position="1"/>
        <end position="19"/>
    </location>
</feature>
<keyword evidence="3" id="KW-1185">Reference proteome</keyword>